<organism evidence="2 3">
    <name type="scientific">Tanticharoenia sakaeratensis NBRC 103193</name>
    <dbReference type="NCBI Taxonomy" id="1231623"/>
    <lineage>
        <taxon>Bacteria</taxon>
        <taxon>Pseudomonadati</taxon>
        <taxon>Pseudomonadota</taxon>
        <taxon>Alphaproteobacteria</taxon>
        <taxon>Acetobacterales</taxon>
        <taxon>Acetobacteraceae</taxon>
        <taxon>Tanticharoenia</taxon>
    </lineage>
</organism>
<proteinExistence type="predicted"/>
<feature type="domain" description="UspA" evidence="1">
    <location>
        <begin position="240"/>
        <end position="296"/>
    </location>
</feature>
<evidence type="ECO:0000259" key="1">
    <source>
        <dbReference type="Pfam" id="PF00582"/>
    </source>
</evidence>
<reference evidence="2 3" key="1">
    <citation type="submission" date="2012-10" db="EMBL/GenBank/DDBJ databases">
        <title>Genome sequencing of Tanticharoenia sakaeratensis NBRC 103193.</title>
        <authorList>
            <person name="Azuma Y."/>
            <person name="Hadano H."/>
            <person name="Hirakawa H."/>
            <person name="Matsushita K."/>
        </authorList>
    </citation>
    <scope>NUCLEOTIDE SEQUENCE [LARGE SCALE GENOMIC DNA]</scope>
    <source>
        <strain evidence="2 3">NBRC 103193</strain>
    </source>
</reference>
<dbReference type="CDD" id="cd00293">
    <property type="entry name" value="USP-like"/>
    <property type="match status" value="1"/>
</dbReference>
<dbReference type="Pfam" id="PF00582">
    <property type="entry name" value="Usp"/>
    <property type="match status" value="1"/>
</dbReference>
<evidence type="ECO:0000313" key="2">
    <source>
        <dbReference type="EMBL" id="GAN53255.1"/>
    </source>
</evidence>
<accession>A0A0D6MII1</accession>
<keyword evidence="3" id="KW-1185">Reference proteome</keyword>
<dbReference type="InterPro" id="IPR006016">
    <property type="entry name" value="UspA"/>
</dbReference>
<dbReference type="SUPFAM" id="SSF52402">
    <property type="entry name" value="Adenine nucleotide alpha hydrolases-like"/>
    <property type="match status" value="2"/>
</dbReference>
<dbReference type="Gene3D" id="3.40.50.12370">
    <property type="match status" value="1"/>
</dbReference>
<evidence type="ECO:0000313" key="3">
    <source>
        <dbReference type="Proteomes" id="UP000032679"/>
    </source>
</evidence>
<name>A0A0D6MII1_9PROT</name>
<dbReference type="STRING" id="1231623.Tasa_009_050"/>
<sequence length="297" mass="32184">MEAKFMDIRNILVPLYDGGTDSALTTALLFARKFGAHISALVATGDARDVAPLAGEGLSGAMVEEMMQATEAEDRKRVLQIKAKFDAFTQKHDLRPQRPLSWDRSPDDTGLSASFDIVTGSAHDAVVWRARLADMTVVPHMSETDNARATETLHAILFDSGRPLIVAPPRIPAVVGRRLCIAWNGTAEASAALRSTLAVAQSADAVRVLVSPDYHRIGPEGERVIAYLNLHGVHADLHEFRSIDRSVGAGMLAAARAFEADMLSLGAYSHSRLRQMIIGGVTRHVLEKADLTVLMSR</sequence>
<comment type="caution">
    <text evidence="2">The sequence shown here is derived from an EMBL/GenBank/DDBJ whole genome shotgun (WGS) entry which is preliminary data.</text>
</comment>
<dbReference type="Proteomes" id="UP000032679">
    <property type="component" value="Unassembled WGS sequence"/>
</dbReference>
<dbReference type="AlphaFoldDB" id="A0A0D6MII1"/>
<protein>
    <recommendedName>
        <fullName evidence="1">UspA domain-containing protein</fullName>
    </recommendedName>
</protein>
<dbReference type="EMBL" id="BALE01000009">
    <property type="protein sequence ID" value="GAN53255.1"/>
    <property type="molecule type" value="Genomic_DNA"/>
</dbReference>
<gene>
    <name evidence="2" type="ORF">Tasa_009_050</name>
</gene>